<dbReference type="AlphaFoldDB" id="A0A1I8P1N6"/>
<dbReference type="EnsemblMetazoa" id="SCAU004013-RA">
    <property type="protein sequence ID" value="SCAU004013-PA"/>
    <property type="gene ID" value="SCAU004013"/>
</dbReference>
<feature type="coiled-coil region" evidence="1">
    <location>
        <begin position="199"/>
        <end position="233"/>
    </location>
</feature>
<accession>A0A1I8P1N6</accession>
<dbReference type="KEGG" id="scac:106087692"/>
<feature type="compositionally biased region" description="Basic and acidic residues" evidence="2">
    <location>
        <begin position="578"/>
        <end position="592"/>
    </location>
</feature>
<dbReference type="VEuPathDB" id="VectorBase:SCAU004013"/>
<evidence type="ECO:0000256" key="2">
    <source>
        <dbReference type="SAM" id="MobiDB-lite"/>
    </source>
</evidence>
<keyword evidence="4" id="KW-1185">Reference proteome</keyword>
<feature type="region of interest" description="Disordered" evidence="2">
    <location>
        <begin position="553"/>
        <end position="593"/>
    </location>
</feature>
<gene>
    <name evidence="3" type="primary">106087692</name>
</gene>
<organism evidence="3 4">
    <name type="scientific">Stomoxys calcitrans</name>
    <name type="common">Stable fly</name>
    <name type="synonym">Conops calcitrans</name>
    <dbReference type="NCBI Taxonomy" id="35570"/>
    <lineage>
        <taxon>Eukaryota</taxon>
        <taxon>Metazoa</taxon>
        <taxon>Ecdysozoa</taxon>
        <taxon>Arthropoda</taxon>
        <taxon>Hexapoda</taxon>
        <taxon>Insecta</taxon>
        <taxon>Pterygota</taxon>
        <taxon>Neoptera</taxon>
        <taxon>Endopterygota</taxon>
        <taxon>Diptera</taxon>
        <taxon>Brachycera</taxon>
        <taxon>Muscomorpha</taxon>
        <taxon>Muscoidea</taxon>
        <taxon>Muscidae</taxon>
        <taxon>Stomoxys</taxon>
    </lineage>
</organism>
<feature type="compositionally biased region" description="Polar residues" evidence="2">
    <location>
        <begin position="559"/>
        <end position="577"/>
    </location>
</feature>
<sequence length="625" mass="71395">MSHWITLIGLMQQMCSDSTEIEELLKETERLHKEKQLLQNYLKESERENMDLQMDLFKAKSVMAPSNEYQNERSNIETNSQLIKSCINLQSAVSQIDFTKILQCNYLEMEQNMQKEMQQMQDDTVSLSKWYEQMEQRDVVKRYRETEKEYKESNEDLSKIKSSFEKTKQEAFIRINNAREKRNKLIVCLAERSKQLNSLRLKFTKLQEYEEKLEDLKKRKAEMMHKLEAAKSKSNVQLKPYITFSNSCPPSMPSSLLQPFIGDMPKFPTFEEIYKSLDQDISTSQVASEITVIENTTNIMIKSILRNTQENSMEINQSITTTHTKHVQFKKQLKEEFELNISSDATISDSSSVDSQDSIKEEPKLNQIGVMPTEASKLATQSDVTLCESSSTDSQDTVISNLKIDESEEAEVKERTLILDSLPSSNDTDLENMVYDEEETNPTATKPKLEILECVVIKSPVAKVDCKNKENIFPHEGSSIKAGTKTKVLEKSDIEKMPPPPPITTTKKPCDNFEKTFYEEFLNFLPTSTDSADTDSDSPSTSRNVLKDIDSYLNEGEPESNNEIATSEECSLNSLDFNSKEQNESSNSKDSENALDFLDFGTTNSFTFDSNDDNEASGGICDFLF</sequence>
<evidence type="ECO:0000256" key="1">
    <source>
        <dbReference type="SAM" id="Coils"/>
    </source>
</evidence>
<dbReference type="OrthoDB" id="8039558at2759"/>
<evidence type="ECO:0000313" key="3">
    <source>
        <dbReference type="EnsemblMetazoa" id="SCAU004013-PA"/>
    </source>
</evidence>
<reference evidence="3" key="1">
    <citation type="submission" date="2020-05" db="UniProtKB">
        <authorList>
            <consortium name="EnsemblMetazoa"/>
        </authorList>
    </citation>
    <scope>IDENTIFICATION</scope>
    <source>
        <strain evidence="3">USDA</strain>
    </source>
</reference>
<name>A0A1I8P1N6_STOCA</name>
<proteinExistence type="predicted"/>
<keyword evidence="1" id="KW-0175">Coiled coil</keyword>
<evidence type="ECO:0000313" key="4">
    <source>
        <dbReference type="Proteomes" id="UP000095300"/>
    </source>
</evidence>
<protein>
    <submittedName>
        <fullName evidence="3">Uncharacterized protein</fullName>
    </submittedName>
</protein>
<dbReference type="Proteomes" id="UP000095300">
    <property type="component" value="Unassembled WGS sequence"/>
</dbReference>
<feature type="coiled-coil region" evidence="1">
    <location>
        <begin position="21"/>
        <end position="55"/>
    </location>
</feature>